<reference evidence="2 3" key="1">
    <citation type="submission" date="2017-03" db="EMBL/GenBank/DDBJ databases">
        <title>Genome analysis of strain PAMC 26510.</title>
        <authorList>
            <person name="Oh H.-M."/>
            <person name="Yang J.-A."/>
        </authorList>
    </citation>
    <scope>NUCLEOTIDE SEQUENCE [LARGE SCALE GENOMIC DNA]</scope>
    <source>
        <strain evidence="2 3">PAMC 26510</strain>
    </source>
</reference>
<gene>
    <name evidence="2" type="ORF">PAMC26510_25060</name>
</gene>
<name>A0A242MHX6_CABSO</name>
<dbReference type="RefSeq" id="WP_062001986.1">
    <property type="nucleotide sequence ID" value="NZ_NBTY01000135.1"/>
</dbReference>
<dbReference type="GO" id="GO:0006935">
    <property type="term" value="P:chemotaxis"/>
    <property type="evidence" value="ECO:0007669"/>
    <property type="project" value="TreeGrafter"/>
</dbReference>
<dbReference type="GO" id="GO:0004888">
    <property type="term" value="F:transmembrane signaling receptor activity"/>
    <property type="evidence" value="ECO:0007669"/>
    <property type="project" value="TreeGrafter"/>
</dbReference>
<dbReference type="PANTHER" id="PTHR43531:SF5">
    <property type="entry name" value="METHYL-ACCEPTING CHEMOTAXIS PROTEIN III"/>
    <property type="match status" value="1"/>
</dbReference>
<comment type="caution">
    <text evidence="2">The sequence shown here is derived from an EMBL/GenBank/DDBJ whole genome shotgun (WGS) entry which is preliminary data.</text>
</comment>
<sequence>MPLFHEADAAIQSDIASIRGMDVIINELAGASAQRRDGIEQINVAIAQLDRVTQQNAALVEEAAAASASLKEQALKMEGVAAAFYVA</sequence>
<dbReference type="Proteomes" id="UP000194546">
    <property type="component" value="Unassembled WGS sequence"/>
</dbReference>
<dbReference type="AlphaFoldDB" id="A0A242MHX6"/>
<comment type="similarity">
    <text evidence="1">Belongs to the methyl-accepting chemotaxis (MCP) protein family.</text>
</comment>
<keyword evidence="2" id="KW-0675">Receptor</keyword>
<dbReference type="EMBL" id="NBTY01000135">
    <property type="protein sequence ID" value="OTP70901.1"/>
    <property type="molecule type" value="Genomic_DNA"/>
</dbReference>
<dbReference type="InterPro" id="IPR051310">
    <property type="entry name" value="MCP_chemotaxis"/>
</dbReference>
<evidence type="ECO:0000313" key="3">
    <source>
        <dbReference type="Proteomes" id="UP000194546"/>
    </source>
</evidence>
<dbReference type="SUPFAM" id="SSF58104">
    <property type="entry name" value="Methyl-accepting chemotaxis protein (MCP) signaling domain"/>
    <property type="match status" value="1"/>
</dbReference>
<protein>
    <submittedName>
        <fullName evidence="2">Methyl-accepting chemotaxis protein I (Serine chemoreceptor protein)</fullName>
    </submittedName>
</protein>
<dbReference type="PANTHER" id="PTHR43531">
    <property type="entry name" value="PROTEIN ICFG"/>
    <property type="match status" value="1"/>
</dbReference>
<proteinExistence type="inferred from homology"/>
<dbReference type="GO" id="GO:0005886">
    <property type="term" value="C:plasma membrane"/>
    <property type="evidence" value="ECO:0007669"/>
    <property type="project" value="TreeGrafter"/>
</dbReference>
<evidence type="ECO:0000313" key="2">
    <source>
        <dbReference type="EMBL" id="OTP70901.1"/>
    </source>
</evidence>
<organism evidence="2 3">
    <name type="scientific">Caballeronia sordidicola</name>
    <name type="common">Burkholderia sordidicola</name>
    <dbReference type="NCBI Taxonomy" id="196367"/>
    <lineage>
        <taxon>Bacteria</taxon>
        <taxon>Pseudomonadati</taxon>
        <taxon>Pseudomonadota</taxon>
        <taxon>Betaproteobacteria</taxon>
        <taxon>Burkholderiales</taxon>
        <taxon>Burkholderiaceae</taxon>
        <taxon>Caballeronia</taxon>
    </lineage>
</organism>
<evidence type="ECO:0000256" key="1">
    <source>
        <dbReference type="ARBA" id="ARBA00029447"/>
    </source>
</evidence>
<dbReference type="Gene3D" id="1.10.287.950">
    <property type="entry name" value="Methyl-accepting chemotaxis protein"/>
    <property type="match status" value="1"/>
</dbReference>
<accession>A0A242MHX6</accession>